<protein>
    <submittedName>
        <fullName evidence="1">Uncharacterized protein</fullName>
    </submittedName>
</protein>
<dbReference type="AlphaFoldDB" id="A0A1Y5SEY8"/>
<dbReference type="RefSeq" id="WP_085878382.1">
    <property type="nucleotide sequence ID" value="NZ_FWFZ01000006.1"/>
</dbReference>
<reference evidence="1 2" key="1">
    <citation type="submission" date="2017-03" db="EMBL/GenBank/DDBJ databases">
        <authorList>
            <person name="Afonso C.L."/>
            <person name="Miller P.J."/>
            <person name="Scott M.A."/>
            <person name="Spackman E."/>
            <person name="Goraichik I."/>
            <person name="Dimitrov K.M."/>
            <person name="Suarez D.L."/>
            <person name="Swayne D.E."/>
        </authorList>
    </citation>
    <scope>NUCLEOTIDE SEQUENCE [LARGE SCALE GENOMIC DNA]</scope>
    <source>
        <strain evidence="1 2">CECT 7023</strain>
    </source>
</reference>
<evidence type="ECO:0000313" key="2">
    <source>
        <dbReference type="Proteomes" id="UP000193900"/>
    </source>
</evidence>
<name>A0A1Y5SEY8_9RHOB</name>
<dbReference type="EMBL" id="FWFZ01000006">
    <property type="protein sequence ID" value="SLN39122.1"/>
    <property type="molecule type" value="Genomic_DNA"/>
</dbReference>
<gene>
    <name evidence="1" type="ORF">ROA7023_01497</name>
</gene>
<sequence>MYDALSSAHDAADIVTRIPAERVPRFVRTSIAEKTLTPIIQALNADMLSDDPRRKAAAEQALRHMGFL</sequence>
<organism evidence="1 2">
    <name type="scientific">Roseisalinus antarcticus</name>
    <dbReference type="NCBI Taxonomy" id="254357"/>
    <lineage>
        <taxon>Bacteria</taxon>
        <taxon>Pseudomonadati</taxon>
        <taxon>Pseudomonadota</taxon>
        <taxon>Alphaproteobacteria</taxon>
        <taxon>Rhodobacterales</taxon>
        <taxon>Roseobacteraceae</taxon>
        <taxon>Roseisalinus</taxon>
    </lineage>
</organism>
<proteinExistence type="predicted"/>
<keyword evidence="2" id="KW-1185">Reference proteome</keyword>
<evidence type="ECO:0000313" key="1">
    <source>
        <dbReference type="EMBL" id="SLN39122.1"/>
    </source>
</evidence>
<dbReference type="Proteomes" id="UP000193900">
    <property type="component" value="Unassembled WGS sequence"/>
</dbReference>
<accession>A0A1Y5SEY8</accession>